<dbReference type="EMBL" id="JARKNE010000009">
    <property type="protein sequence ID" value="KAK5803246.1"/>
    <property type="molecule type" value="Genomic_DNA"/>
</dbReference>
<reference evidence="2 3" key="1">
    <citation type="submission" date="2023-03" db="EMBL/GenBank/DDBJ databases">
        <title>WGS of Gossypium arboreum.</title>
        <authorList>
            <person name="Yu D."/>
        </authorList>
    </citation>
    <scope>NUCLEOTIDE SEQUENCE [LARGE SCALE GENOMIC DNA]</scope>
    <source>
        <tissue evidence="2">Leaf</tissue>
    </source>
</reference>
<comment type="caution">
    <text evidence="2">The sequence shown here is derived from an EMBL/GenBank/DDBJ whole genome shotgun (WGS) entry which is preliminary data.</text>
</comment>
<name>A0ABR0NQI7_GOSAR</name>
<feature type="region of interest" description="Disordered" evidence="1">
    <location>
        <begin position="234"/>
        <end position="287"/>
    </location>
</feature>
<evidence type="ECO:0000313" key="3">
    <source>
        <dbReference type="Proteomes" id="UP001358586"/>
    </source>
</evidence>
<feature type="compositionally biased region" description="Acidic residues" evidence="1">
    <location>
        <begin position="239"/>
        <end position="250"/>
    </location>
</feature>
<feature type="compositionally biased region" description="Basic residues" evidence="1">
    <location>
        <begin position="261"/>
        <end position="271"/>
    </location>
</feature>
<evidence type="ECO:0000313" key="2">
    <source>
        <dbReference type="EMBL" id="KAK5803246.1"/>
    </source>
</evidence>
<dbReference type="Proteomes" id="UP001358586">
    <property type="component" value="Chromosome 9"/>
</dbReference>
<accession>A0ABR0NQI7</accession>
<sequence length="287" mass="33265">MLLCQQKGIVPHDDQEILENKGPINKTSIERMTHVKDTLTMKEAETSKTIKGKTTVESKGTNLTTEKSLLRKMKDIEKLANSINNKHIRLVATIKDMDRSQNLFYAYTRAYNSYIKEEDSREVEEFLRRIDSLVECDFIDGKETLTVEVEVFLEEEDVRVEIVIEKAKEENTKTEAAEKEFVEDIVNASEFLDGTKDNLEQDRARPMEATEVISEEHHNLLVIVFYTEPFKVTPPTQEATDDASAEQELEEQFKDRTKPKENKRKHSKDKKCKKEEEEETSCSHIDD</sequence>
<protein>
    <submittedName>
        <fullName evidence="2">Uncharacterized protein</fullName>
    </submittedName>
</protein>
<gene>
    <name evidence="2" type="ORF">PVK06_030889</name>
</gene>
<proteinExistence type="predicted"/>
<evidence type="ECO:0000256" key="1">
    <source>
        <dbReference type="SAM" id="MobiDB-lite"/>
    </source>
</evidence>
<keyword evidence="3" id="KW-1185">Reference proteome</keyword>
<organism evidence="2 3">
    <name type="scientific">Gossypium arboreum</name>
    <name type="common">Tree cotton</name>
    <name type="synonym">Gossypium nanking</name>
    <dbReference type="NCBI Taxonomy" id="29729"/>
    <lineage>
        <taxon>Eukaryota</taxon>
        <taxon>Viridiplantae</taxon>
        <taxon>Streptophyta</taxon>
        <taxon>Embryophyta</taxon>
        <taxon>Tracheophyta</taxon>
        <taxon>Spermatophyta</taxon>
        <taxon>Magnoliopsida</taxon>
        <taxon>eudicotyledons</taxon>
        <taxon>Gunneridae</taxon>
        <taxon>Pentapetalae</taxon>
        <taxon>rosids</taxon>
        <taxon>malvids</taxon>
        <taxon>Malvales</taxon>
        <taxon>Malvaceae</taxon>
        <taxon>Malvoideae</taxon>
        <taxon>Gossypium</taxon>
    </lineage>
</organism>
<feature type="compositionally biased region" description="Basic and acidic residues" evidence="1">
    <location>
        <begin position="251"/>
        <end position="260"/>
    </location>
</feature>